<dbReference type="Gene3D" id="2.150.10.10">
    <property type="entry name" value="Serralysin-like metalloprotease, C-terminal"/>
    <property type="match status" value="6"/>
</dbReference>
<dbReference type="EMBL" id="JAVDBT010000009">
    <property type="protein sequence ID" value="MDQ2066887.1"/>
    <property type="molecule type" value="Genomic_DNA"/>
</dbReference>
<dbReference type="InterPro" id="IPR001343">
    <property type="entry name" value="Hemolysn_Ca-bd"/>
</dbReference>
<dbReference type="PROSITE" id="PS00330">
    <property type="entry name" value="HEMOLYSIN_CALCIUM"/>
    <property type="match status" value="9"/>
</dbReference>
<feature type="region of interest" description="Disordered" evidence="3">
    <location>
        <begin position="1"/>
        <end position="20"/>
    </location>
</feature>
<dbReference type="InterPro" id="IPR018511">
    <property type="entry name" value="Hemolysin-typ_Ca-bd_CS"/>
</dbReference>
<sequence length="709" mass="72198">MTTITGTSGNNTLNGGDENDVISGLSGRDTLYGGAGNDVLDGGTGNDQLYGGAGDDTLIGGAGADRLFGGDGIDTADYSSSGAGVNVNLSTGRGSGGDAASDTLSGVENVIGSDFADTLTGDAADNFLSGGTGNDALYGGVGDDTLRGGSGADTLTGAEGLDLADYTDSDAGVSINLSNMTASGGHAAGDVLSGVDGVIGSAFDDTLIGFDQMGSGSDAYTNLFYGGGGNDYIDAKDGNDSLYGGTGNDTLIAGAGDDTAEGGEGNDSIDGGAGNDWLAGGDGRDTIYGGAGNDILFGETGEDLLFGGEGHDQLFGGAGDDTLDGGAGNDLIYGGAGNDSIDGGAGDDKILAEDGEDWISGGEGRDLIYAGAGSDTIYGGAGADTIYADEGDDIIIGGEGADLIYAGAGDDSITAGAGDTIYGGEGDNLYTGSGAAAIYGGGGTDTFLGAPGGYIDGGESKTEWDVLDLSGLGPLKVAYDPTNPENGTVTFYDDKGQISGSMTFRNIEKVIPCFTRGTRILCERGERRVENLRAGDRVMTRDHGLQELRWVGRKQLGLAEMQADPRLHPILIRAGALGQGLPERDMKVSRQHRMLICDPRAALMFGSEEVLVQAEHLLHLPGVVDLAAEEICYIHLLFDRHEVVLSDGAWSESFQPGERTLAGMGEATREEVLRLFPELAEQRHYPAARPTLKSFEAKLLLVAEAAPAH</sequence>
<evidence type="ECO:0000313" key="6">
    <source>
        <dbReference type="Proteomes" id="UP001239680"/>
    </source>
</evidence>
<evidence type="ECO:0000256" key="3">
    <source>
        <dbReference type="SAM" id="MobiDB-lite"/>
    </source>
</evidence>
<comment type="caution">
    <text evidence="5">The sequence shown here is derived from an EMBL/GenBank/DDBJ whole genome shotgun (WGS) entry which is preliminary data.</text>
</comment>
<evidence type="ECO:0000256" key="2">
    <source>
        <dbReference type="ARBA" id="ARBA00022525"/>
    </source>
</evidence>
<dbReference type="PRINTS" id="PR00313">
    <property type="entry name" value="CABNDNGRPT"/>
</dbReference>
<feature type="compositionally biased region" description="Low complexity" evidence="3">
    <location>
        <begin position="1"/>
        <end position="16"/>
    </location>
</feature>
<comment type="subcellular location">
    <subcellularLocation>
        <location evidence="1">Secreted</location>
    </subcellularLocation>
</comment>
<evidence type="ECO:0000259" key="4">
    <source>
        <dbReference type="Pfam" id="PF13403"/>
    </source>
</evidence>
<dbReference type="Proteomes" id="UP001239680">
    <property type="component" value="Unassembled WGS sequence"/>
</dbReference>
<keyword evidence="2" id="KW-0964">Secreted</keyword>
<proteinExistence type="predicted"/>
<dbReference type="SUPFAM" id="SSF51120">
    <property type="entry name" value="beta-Roll"/>
    <property type="match status" value="4"/>
</dbReference>
<dbReference type="InterPro" id="IPR036844">
    <property type="entry name" value="Hint_dom_sf"/>
</dbReference>
<reference evidence="5 6" key="1">
    <citation type="submission" date="2023-08" db="EMBL/GenBank/DDBJ databases">
        <title>Characterization of two Paracoccaceae strains isolated from Phycosphere and proposal of Xinfangfangia lacusdiani sp. nov.</title>
        <authorList>
            <person name="Deng Y."/>
            <person name="Zhang Y.Q."/>
        </authorList>
    </citation>
    <scope>NUCLEOTIDE SEQUENCE [LARGE SCALE GENOMIC DNA]</scope>
    <source>
        <strain evidence="5 6">CPCC 101601</strain>
    </source>
</reference>
<name>A0ABU0VYS8_9RHOB</name>
<dbReference type="Pfam" id="PF00353">
    <property type="entry name" value="HemolysinCabind"/>
    <property type="match status" value="7"/>
</dbReference>
<dbReference type="SUPFAM" id="SSF51294">
    <property type="entry name" value="Hedgehog/intein (Hint) domain"/>
    <property type="match status" value="1"/>
</dbReference>
<dbReference type="RefSeq" id="WP_306680597.1">
    <property type="nucleotide sequence ID" value="NZ_JAVDBT010000009.1"/>
</dbReference>
<dbReference type="PANTHER" id="PTHR38340:SF1">
    <property type="entry name" value="S-LAYER PROTEIN"/>
    <property type="match status" value="1"/>
</dbReference>
<dbReference type="InterPro" id="IPR050557">
    <property type="entry name" value="RTX_toxin/Mannuronan_C5-epim"/>
</dbReference>
<dbReference type="PANTHER" id="PTHR38340">
    <property type="entry name" value="S-LAYER PROTEIN"/>
    <property type="match status" value="1"/>
</dbReference>
<feature type="region of interest" description="Disordered" evidence="3">
    <location>
        <begin position="254"/>
        <end position="276"/>
    </location>
</feature>
<dbReference type="Pfam" id="PF13403">
    <property type="entry name" value="Hint_2"/>
    <property type="match status" value="1"/>
</dbReference>
<feature type="domain" description="Hedgehog/Intein (Hint)" evidence="4">
    <location>
        <begin position="512"/>
        <end position="657"/>
    </location>
</feature>
<dbReference type="InterPro" id="IPR028992">
    <property type="entry name" value="Hedgehog/Intein_dom"/>
</dbReference>
<evidence type="ECO:0000313" key="5">
    <source>
        <dbReference type="EMBL" id="MDQ2066887.1"/>
    </source>
</evidence>
<protein>
    <submittedName>
        <fullName evidence="5">Hint domain-containing protein</fullName>
    </submittedName>
</protein>
<evidence type="ECO:0000256" key="1">
    <source>
        <dbReference type="ARBA" id="ARBA00004613"/>
    </source>
</evidence>
<organism evidence="5 6">
    <name type="scientific">Pseudogemmobacter lacusdianii</name>
    <dbReference type="NCBI Taxonomy" id="3069608"/>
    <lineage>
        <taxon>Bacteria</taxon>
        <taxon>Pseudomonadati</taxon>
        <taxon>Pseudomonadota</taxon>
        <taxon>Alphaproteobacteria</taxon>
        <taxon>Rhodobacterales</taxon>
        <taxon>Paracoccaceae</taxon>
        <taxon>Pseudogemmobacter</taxon>
    </lineage>
</organism>
<gene>
    <name evidence="5" type="ORF">Q9295_10915</name>
</gene>
<accession>A0ABU0VYS8</accession>
<dbReference type="Gene3D" id="2.170.16.10">
    <property type="entry name" value="Hedgehog/Intein (Hint) domain"/>
    <property type="match status" value="1"/>
</dbReference>
<keyword evidence="6" id="KW-1185">Reference proteome</keyword>
<dbReference type="InterPro" id="IPR011049">
    <property type="entry name" value="Serralysin-like_metalloprot_C"/>
</dbReference>